<name>A0A158KYW0_9BURK</name>
<proteinExistence type="predicted"/>
<dbReference type="Proteomes" id="UP000055019">
    <property type="component" value="Unassembled WGS sequence"/>
</dbReference>
<comment type="caution">
    <text evidence="1">The sequence shown here is derived from an EMBL/GenBank/DDBJ whole genome shotgun (WGS) entry which is preliminary data.</text>
</comment>
<accession>A0A158KYW0</accession>
<evidence type="ECO:0000313" key="2">
    <source>
        <dbReference type="Proteomes" id="UP000055019"/>
    </source>
</evidence>
<organism evidence="1 2">
    <name type="scientific">Caballeronia arvi</name>
    <dbReference type="NCBI Taxonomy" id="1777135"/>
    <lineage>
        <taxon>Bacteria</taxon>
        <taxon>Pseudomonadati</taxon>
        <taxon>Pseudomonadota</taxon>
        <taxon>Betaproteobacteria</taxon>
        <taxon>Burkholderiales</taxon>
        <taxon>Burkholderiaceae</taxon>
        <taxon>Caballeronia</taxon>
    </lineage>
</organism>
<reference evidence="1" key="1">
    <citation type="submission" date="2016-01" db="EMBL/GenBank/DDBJ databases">
        <authorList>
            <person name="Peeters C."/>
        </authorList>
    </citation>
    <scope>NUCLEOTIDE SEQUENCE [LARGE SCALE GENOMIC DNA]</scope>
    <source>
        <strain evidence="1">LMG 29317</strain>
    </source>
</reference>
<dbReference type="AlphaFoldDB" id="A0A158KYW0"/>
<gene>
    <name evidence="1" type="ORF">AWB74_07436</name>
</gene>
<dbReference type="EMBL" id="FCOM02000064">
    <property type="protein sequence ID" value="SAL85780.1"/>
    <property type="molecule type" value="Genomic_DNA"/>
</dbReference>
<keyword evidence="2" id="KW-1185">Reference proteome</keyword>
<evidence type="ECO:0000313" key="1">
    <source>
        <dbReference type="EMBL" id="SAL85780.1"/>
    </source>
</evidence>
<sequence>MVGAVVKYFVILVGSHWCDISPDVFKPHCTPGFSTVTCDTFDASGALVEIRRDDLRLFFPHTSVLLIVNVIDSKAGSAFGLLDGGDG</sequence>
<protein>
    <submittedName>
        <fullName evidence="1">Uncharacterized protein</fullName>
    </submittedName>
</protein>